<protein>
    <recommendedName>
        <fullName evidence="4">VanZ-like domain-containing protein</fullName>
    </recommendedName>
</protein>
<accession>A0A1T2L081</accession>
<reference evidence="2 3" key="1">
    <citation type="submission" date="2016-11" db="EMBL/GenBank/DDBJ databases">
        <title>Mixed transmission modes and dynamic genome evolution in an obligate animal-bacterial symbiosis.</title>
        <authorList>
            <person name="Russell S.L."/>
            <person name="Corbett-Detig R.B."/>
            <person name="Cavanaugh C.M."/>
        </authorList>
    </citation>
    <scope>NUCLEOTIDE SEQUENCE [LARGE SCALE GENOMIC DNA]</scope>
    <source>
        <strain evidence="2">Sveles-Q1</strain>
    </source>
</reference>
<feature type="transmembrane region" description="Helical" evidence="1">
    <location>
        <begin position="43"/>
        <end position="60"/>
    </location>
</feature>
<comment type="caution">
    <text evidence="2">The sequence shown here is derived from an EMBL/GenBank/DDBJ whole genome shotgun (WGS) entry which is preliminary data.</text>
</comment>
<name>A0A1T2L081_9GAMM</name>
<dbReference type="EMBL" id="MPRL01000085">
    <property type="protein sequence ID" value="OOZ38517.1"/>
    <property type="molecule type" value="Genomic_DNA"/>
</dbReference>
<dbReference type="Proteomes" id="UP000191110">
    <property type="component" value="Unassembled WGS sequence"/>
</dbReference>
<dbReference type="AlphaFoldDB" id="A0A1T2L081"/>
<proteinExistence type="predicted"/>
<keyword evidence="3" id="KW-1185">Reference proteome</keyword>
<evidence type="ECO:0000313" key="3">
    <source>
        <dbReference type="Proteomes" id="UP000191110"/>
    </source>
</evidence>
<keyword evidence="1" id="KW-0472">Membrane</keyword>
<dbReference type="OrthoDB" id="5801890at2"/>
<dbReference type="RefSeq" id="WP_078484952.1">
    <property type="nucleotide sequence ID" value="NZ_MPRL01000085.1"/>
</dbReference>
<keyword evidence="1" id="KW-0812">Transmembrane</keyword>
<sequence>MRELKFRRVWLAIGWLLVLALVLLSLLPPLPDPIPTLGYSDKLGHAAAYALLMGWFMVLYRGGRRRLLLALLLIAMGASLELLQGMGSLRRFEYLDMVANGVGVGLGYLLIRCCGTELLLHLEQNGAGVDQAEGAYGDCQ</sequence>
<gene>
    <name evidence="2" type="ORF">BOW53_15265</name>
</gene>
<organism evidence="2 3">
    <name type="scientific">Solemya pervernicosa gill symbiont</name>
    <dbReference type="NCBI Taxonomy" id="642797"/>
    <lineage>
        <taxon>Bacteria</taxon>
        <taxon>Pseudomonadati</taxon>
        <taxon>Pseudomonadota</taxon>
        <taxon>Gammaproteobacteria</taxon>
        <taxon>sulfur-oxidizing symbionts</taxon>
    </lineage>
</organism>
<keyword evidence="1" id="KW-1133">Transmembrane helix</keyword>
<feature type="transmembrane region" description="Helical" evidence="1">
    <location>
        <begin position="9"/>
        <end position="31"/>
    </location>
</feature>
<evidence type="ECO:0000256" key="1">
    <source>
        <dbReference type="SAM" id="Phobius"/>
    </source>
</evidence>
<evidence type="ECO:0008006" key="4">
    <source>
        <dbReference type="Google" id="ProtNLM"/>
    </source>
</evidence>
<feature type="transmembrane region" description="Helical" evidence="1">
    <location>
        <begin position="67"/>
        <end position="86"/>
    </location>
</feature>
<evidence type="ECO:0000313" key="2">
    <source>
        <dbReference type="EMBL" id="OOZ38517.1"/>
    </source>
</evidence>